<proteinExistence type="predicted"/>
<feature type="compositionally biased region" description="Pro residues" evidence="1">
    <location>
        <begin position="664"/>
        <end position="678"/>
    </location>
</feature>
<feature type="region of interest" description="Disordered" evidence="1">
    <location>
        <begin position="475"/>
        <end position="526"/>
    </location>
</feature>
<feature type="domain" description="LTD" evidence="2">
    <location>
        <begin position="354"/>
        <end position="461"/>
    </location>
</feature>
<dbReference type="EMBL" id="LJCR01000361">
    <property type="protein sequence ID" value="KPV53029.1"/>
    <property type="molecule type" value="Genomic_DNA"/>
</dbReference>
<gene>
    <name evidence="3" type="ORF">SE17_12010</name>
</gene>
<dbReference type="InterPro" id="IPR036415">
    <property type="entry name" value="Lamin_tail_dom_sf"/>
</dbReference>
<feature type="compositionally biased region" description="Low complexity" evidence="1">
    <location>
        <begin position="489"/>
        <end position="504"/>
    </location>
</feature>
<sequence>MIHSRQHLLVRFVLILYISAVFLWPARAAQAVSPIAINEFLPSSSLGPEWTEITNMGDAEVDLSNWKIDDDTIGGTRTTIPNGTRIPGHSLLVIANASTFFNDTGADAVQLSDAAGNLIDSAIYSGATKEMSYARIPDGSGAFVKGTPSQGSWNVAAPTNTPTNTPTVTPANTSTPTAEPSATPTNTLTATPTNTAVPAETATATPTNTATPTDTPSATNTVVPTDTPSATNTVVPTDTPSATDTVVPTDAPSATDTVVPTDAPSATATDTATPTNTATPSAAPTHTPSPTATDTATPTNTATPSAAPTHTPSPTATDTATPTNTATPSQTPANTPRATSTPTITATPTKTPTNTATATSTATPYPAGIIISEFLANPKIVYSHEWIELYNSSNTDADLSGWKLDDAEGGSVPVVIAAGTTIAAHGYLVVNLSSPILNNDGDSVRLLRPNGTVADATAYTGSQVDISISRATDGSWYTSNPNTPGEPNALPVTPTLTPTATLTPSVEPIDNNEATTPSPTLTTTATASPTAIPENIQINEFLPYPRQHYAAEWIELYNRAEVTASLAGWKLDDGEGGAAPFTLPSNTIISAHGYLLITLPSSLLNNSGDSVRLLRPDDSLADEVVYTDSQGDLSYSRAANGDWYLSSANTPGEVNAPPAQATVPPSPTPSSTPTPTRTPSPTRTATATRTPSPTHTATAMPSATASPTPAIWPDGILLSEALANPRTAYDAEWVELYNSSAEPADLSGWKIDDGEGGGAPYSLPGGTSILPGEYLLITLPNALLNNSGDTLRLLRPDGSVADLVALPGAPADTSYSRAADGSWHISNTPSPATPNSAAASSAETAVPDAQPETQAAATATPPQTQTADNSYDIVLNEALPDPRARYTNEWVELANRGDAPA</sequence>
<accession>A0A0N8PSL1</accession>
<dbReference type="Pfam" id="PF00932">
    <property type="entry name" value="LTD"/>
    <property type="match status" value="4"/>
</dbReference>
<reference evidence="3 4" key="1">
    <citation type="submission" date="2015-09" db="EMBL/GenBank/DDBJ databases">
        <title>Draft genome sequence of Kouleothrix aurantiaca JCM 19913.</title>
        <authorList>
            <person name="Hemp J."/>
        </authorList>
    </citation>
    <scope>NUCLEOTIDE SEQUENCE [LARGE SCALE GENOMIC DNA]</scope>
    <source>
        <strain evidence="3 4">COM-B</strain>
    </source>
</reference>
<feature type="domain" description="LTD" evidence="2">
    <location>
        <begin position="699"/>
        <end position="817"/>
    </location>
</feature>
<feature type="compositionally biased region" description="Low complexity" evidence="1">
    <location>
        <begin position="679"/>
        <end position="706"/>
    </location>
</feature>
<dbReference type="SUPFAM" id="SSF74853">
    <property type="entry name" value="Lamin A/C globular tail domain"/>
    <property type="match status" value="4"/>
</dbReference>
<dbReference type="InterPro" id="IPR051441">
    <property type="entry name" value="SelW_related"/>
</dbReference>
<dbReference type="AlphaFoldDB" id="A0A0N8PSL1"/>
<organism evidence="3 4">
    <name type="scientific">Kouleothrix aurantiaca</name>
    <dbReference type="NCBI Taxonomy" id="186479"/>
    <lineage>
        <taxon>Bacteria</taxon>
        <taxon>Bacillati</taxon>
        <taxon>Chloroflexota</taxon>
        <taxon>Chloroflexia</taxon>
        <taxon>Chloroflexales</taxon>
        <taxon>Roseiflexineae</taxon>
        <taxon>Roseiflexaceae</taxon>
        <taxon>Kouleothrix</taxon>
    </lineage>
</organism>
<dbReference type="Gene3D" id="2.60.40.1260">
    <property type="entry name" value="Lamin Tail domain"/>
    <property type="match status" value="4"/>
</dbReference>
<feature type="non-terminal residue" evidence="3">
    <location>
        <position position="901"/>
    </location>
</feature>
<evidence type="ECO:0000313" key="4">
    <source>
        <dbReference type="Proteomes" id="UP000050509"/>
    </source>
</evidence>
<feature type="compositionally biased region" description="Polar residues" evidence="1">
    <location>
        <begin position="475"/>
        <end position="485"/>
    </location>
</feature>
<feature type="domain" description="LTD" evidence="2">
    <location>
        <begin position="523"/>
        <end position="628"/>
    </location>
</feature>
<feature type="compositionally biased region" description="Low complexity" evidence="1">
    <location>
        <begin position="514"/>
        <end position="526"/>
    </location>
</feature>
<feature type="compositionally biased region" description="Low complexity" evidence="1">
    <location>
        <begin position="154"/>
        <end position="221"/>
    </location>
</feature>
<name>A0A0N8PSL1_9CHLR</name>
<dbReference type="PANTHER" id="PTHR15124:SF27">
    <property type="entry name" value="MIGRATION AND INVASION ENHANCER 1"/>
    <property type="match status" value="1"/>
</dbReference>
<evidence type="ECO:0000259" key="2">
    <source>
        <dbReference type="PROSITE" id="PS51841"/>
    </source>
</evidence>
<dbReference type="Proteomes" id="UP000050509">
    <property type="component" value="Unassembled WGS sequence"/>
</dbReference>
<evidence type="ECO:0000313" key="3">
    <source>
        <dbReference type="EMBL" id="KPV53029.1"/>
    </source>
</evidence>
<feature type="region of interest" description="Disordered" evidence="1">
    <location>
        <begin position="815"/>
        <end position="871"/>
    </location>
</feature>
<feature type="compositionally biased region" description="Low complexity" evidence="1">
    <location>
        <begin position="826"/>
        <end position="867"/>
    </location>
</feature>
<comment type="caution">
    <text evidence="3">The sequence shown here is derived from an EMBL/GenBank/DDBJ whole genome shotgun (WGS) entry which is preliminary data.</text>
</comment>
<evidence type="ECO:0000256" key="1">
    <source>
        <dbReference type="SAM" id="MobiDB-lite"/>
    </source>
</evidence>
<feature type="domain" description="LTD" evidence="2">
    <location>
        <begin position="26"/>
        <end position="128"/>
    </location>
</feature>
<feature type="compositionally biased region" description="Polar residues" evidence="1">
    <location>
        <begin position="222"/>
        <end position="258"/>
    </location>
</feature>
<dbReference type="InterPro" id="IPR001322">
    <property type="entry name" value="Lamin_tail_dom"/>
</dbReference>
<feature type="region of interest" description="Disordered" evidence="1">
    <location>
        <begin position="145"/>
        <end position="361"/>
    </location>
</feature>
<keyword evidence="4" id="KW-1185">Reference proteome</keyword>
<dbReference type="PANTHER" id="PTHR15124">
    <property type="entry name" value="SELENOPROTEIN W"/>
    <property type="match status" value="1"/>
</dbReference>
<feature type="compositionally biased region" description="Low complexity" evidence="1">
    <location>
        <begin position="260"/>
        <end position="361"/>
    </location>
</feature>
<feature type="region of interest" description="Disordered" evidence="1">
    <location>
        <begin position="648"/>
        <end position="706"/>
    </location>
</feature>
<dbReference type="PROSITE" id="PS51841">
    <property type="entry name" value="LTD"/>
    <property type="match status" value="4"/>
</dbReference>
<protein>
    <recommendedName>
        <fullName evidence="2">LTD domain-containing protein</fullName>
    </recommendedName>
</protein>